<comment type="similarity">
    <text evidence="5">Belongs to the class I-like SAM-binding methyltransferase superfamily. RsmB/NOP family.</text>
</comment>
<dbReference type="EC" id="2.1.1.-" evidence="5"/>
<keyword evidence="8" id="KW-1185">Reference proteome</keyword>
<feature type="binding site" evidence="5">
    <location>
        <position position="283"/>
    </location>
    <ligand>
        <name>S-adenosyl-L-methionine</name>
        <dbReference type="ChEBI" id="CHEBI:59789"/>
    </ligand>
</feature>
<dbReference type="InterPro" id="IPR043699">
    <property type="entry name" value="NSUN6"/>
</dbReference>
<dbReference type="Pfam" id="PF01189">
    <property type="entry name" value="Methyltr_RsmB-F"/>
    <property type="match status" value="1"/>
</dbReference>
<dbReference type="GO" id="GO:0006400">
    <property type="term" value="P:tRNA modification"/>
    <property type="evidence" value="ECO:0007669"/>
    <property type="project" value="UniProtKB-UniRule"/>
</dbReference>
<comment type="caution">
    <text evidence="5">Lacks conserved residue(s) required for the propagation of feature annotation.</text>
</comment>
<feature type="binding site" evidence="5">
    <location>
        <position position="217"/>
    </location>
    <ligand>
        <name>S-adenosyl-L-methionine</name>
        <dbReference type="ChEBI" id="CHEBI:59789"/>
    </ligand>
</feature>
<sequence>MELDYDEFVIEELRKVYGKSLNSFLDSIKRPNSRLYVRVNTLKTTVDEVLQSMKGFKKDEDFPEAIYAEVKGPNKLESLDSKVIVDKKTAESVMLGADVYPPGIKKIIANEGNSVEVVSENGITVANGELVRLPGGKFMVKVYSSLYSSPKLADTKEIKEGKIYVQGKASMYVARIIDPQPGEFIVDMTAAPGGKLSHIYQLEPRARIIGFDHTYKKVEKMKQLFKKMNVNVQVFVHDSRYLSELGIKDVDKVLIDPPCSALGLRPKVYDKKTKTDLMNLHAYQKQFLNSAYEILKKGGEVIYSTCTVTEIENEEVVNDPRFDIEYMIRFHPQIHDMTGFFIAKLKKK</sequence>
<dbReference type="eggNOG" id="arCOG00975">
    <property type="taxonomic scope" value="Archaea"/>
</dbReference>
<dbReference type="Gene3D" id="3.40.50.150">
    <property type="entry name" value="Vaccinia Virus protein VP39"/>
    <property type="match status" value="1"/>
</dbReference>
<dbReference type="AlphaFoldDB" id="F4B3W3"/>
<dbReference type="SUPFAM" id="SSF88697">
    <property type="entry name" value="PUA domain-like"/>
    <property type="match status" value="1"/>
</dbReference>
<dbReference type="InterPro" id="IPR049560">
    <property type="entry name" value="MeTrfase_RsmB-F_NOP2_cat"/>
</dbReference>
<feature type="binding site" evidence="5">
    <location>
        <position position="238"/>
    </location>
    <ligand>
        <name>S-adenosyl-L-methionine</name>
        <dbReference type="ChEBI" id="CHEBI:59789"/>
    </ligand>
</feature>
<dbReference type="KEGG" id="aho:Ahos_1267"/>
<dbReference type="PRINTS" id="PR02008">
    <property type="entry name" value="RCMTFAMILY"/>
</dbReference>
<feature type="binding site" evidence="5">
    <location>
        <position position="256"/>
    </location>
    <ligand>
        <name>S-adenosyl-L-methionine</name>
        <dbReference type="ChEBI" id="CHEBI:59789"/>
    </ligand>
</feature>
<gene>
    <name evidence="7" type="ordered locus">Ahos_1267</name>
</gene>
<organism evidence="7 8">
    <name type="scientific">Acidianus hospitalis (strain W1)</name>
    <dbReference type="NCBI Taxonomy" id="933801"/>
    <lineage>
        <taxon>Archaea</taxon>
        <taxon>Thermoproteota</taxon>
        <taxon>Thermoprotei</taxon>
        <taxon>Sulfolobales</taxon>
        <taxon>Sulfolobaceae</taxon>
        <taxon>Acidianus</taxon>
    </lineage>
</organism>
<dbReference type="STRING" id="933801.Ahos_1267"/>
<comment type="catalytic activity">
    <reaction evidence="5">
        <text>cytidine(72) in tRNA + S-adenosyl-L-methionine = 5-methylcytidine(72) in tRNA + S-adenosyl-L-homocysteine + H(+)</text>
        <dbReference type="Rhea" id="RHEA:61988"/>
        <dbReference type="Rhea" id="RHEA-COMP:15996"/>
        <dbReference type="Rhea" id="RHEA-COMP:15997"/>
        <dbReference type="ChEBI" id="CHEBI:15378"/>
        <dbReference type="ChEBI" id="CHEBI:57856"/>
        <dbReference type="ChEBI" id="CHEBI:59789"/>
        <dbReference type="ChEBI" id="CHEBI:74483"/>
        <dbReference type="ChEBI" id="CHEBI:82748"/>
    </reaction>
</comment>
<evidence type="ECO:0000256" key="2">
    <source>
        <dbReference type="ARBA" id="ARBA00022679"/>
    </source>
</evidence>
<keyword evidence="2 5" id="KW-0808">Transferase</keyword>
<evidence type="ECO:0000256" key="4">
    <source>
        <dbReference type="ARBA" id="ARBA00022884"/>
    </source>
</evidence>
<accession>F4B3W3</accession>
<feature type="binding site" evidence="5">
    <location>
        <position position="212"/>
    </location>
    <ligand>
        <name>S-adenosyl-L-methionine</name>
        <dbReference type="ChEBI" id="CHEBI:59789"/>
    </ligand>
</feature>
<evidence type="ECO:0000313" key="8">
    <source>
        <dbReference type="Proteomes" id="UP000008458"/>
    </source>
</evidence>
<reference key="2">
    <citation type="journal article" date="2011" name="Extremophiles">
        <title>Genomic analyses of Acidianus hospitalis W1 a host for studying crenarchaeal virus and plasmid life cycles.</title>
        <authorList>
            <person name="You X.Y."/>
            <person name="Liu C."/>
            <person name="Wang S.Y."/>
            <person name="Jiang C.Y."/>
            <person name="Shah S.A."/>
            <person name="Prangishvili D."/>
            <person name="Liu S.J."/>
            <person name="Garrett R.A."/>
        </authorList>
    </citation>
    <scope>NUCLEOTIDE SEQUENCE</scope>
    <source>
        <strain>W1</strain>
    </source>
</reference>
<dbReference type="eggNOG" id="arCOG00973">
    <property type="taxonomic scope" value="Archaea"/>
</dbReference>
<dbReference type="PROSITE" id="PS51686">
    <property type="entry name" value="SAM_MT_RSMB_NOP"/>
    <property type="match status" value="1"/>
</dbReference>
<feature type="active site" description="Nucleophile" evidence="5">
    <location>
        <position position="306"/>
    </location>
</feature>
<dbReference type="InterPro" id="IPR023267">
    <property type="entry name" value="RCMT"/>
</dbReference>
<dbReference type="CDD" id="cd02440">
    <property type="entry name" value="AdoMet_MTases"/>
    <property type="match status" value="1"/>
</dbReference>
<feature type="domain" description="SAM-dependent MTase RsmB/NOP-type" evidence="6">
    <location>
        <begin position="93"/>
        <end position="348"/>
    </location>
</feature>
<reference evidence="7 8" key="1">
    <citation type="journal article" date="2011" name="Extremophiles">
        <title>Genomic analysis of Acidianus hospitalis W1 a host for studying crenarchaeal virus and plasmid life cycles.</title>
        <authorList>
            <person name="You X.Y."/>
            <person name="Liu C."/>
            <person name="Wang S.Y."/>
            <person name="Jiang C.Y."/>
            <person name="Shah S.A."/>
            <person name="Prangishvili D."/>
            <person name="She Q."/>
            <person name="Liu S.J."/>
            <person name="Garrett R.A."/>
        </authorList>
    </citation>
    <scope>NUCLEOTIDE SEQUENCE [LARGE SCALE GENOMIC DNA]</scope>
    <source>
        <strain evidence="7 8">W1</strain>
    </source>
</reference>
<protein>
    <recommendedName>
        <fullName evidence="5">tRNA (cytosine(72)-C(5))-methyltransferase</fullName>
        <shortName evidence="5">tRNA:m(5)C72 MTase</shortName>
        <ecNumber evidence="5">2.1.1.-</ecNumber>
    </recommendedName>
</protein>
<dbReference type="InterPro" id="IPR015947">
    <property type="entry name" value="PUA-like_sf"/>
</dbReference>
<evidence type="ECO:0000256" key="5">
    <source>
        <dbReference type="HAMAP-Rule" id="MF_02237"/>
    </source>
</evidence>
<name>F4B3W3_ACIHW</name>
<dbReference type="Proteomes" id="UP000008458">
    <property type="component" value="Chromosome"/>
</dbReference>
<keyword evidence="1 5" id="KW-0489">Methyltransferase</keyword>
<dbReference type="GO" id="GO:0016428">
    <property type="term" value="F:tRNA (cytidine-5-)-methyltransferase activity"/>
    <property type="evidence" value="ECO:0007669"/>
    <property type="project" value="UniProtKB-UniRule"/>
</dbReference>
<keyword evidence="3 5" id="KW-0949">S-adenosyl-L-methionine</keyword>
<dbReference type="HOGENOM" id="CLU_005316_1_0_2"/>
<dbReference type="GO" id="GO:0000049">
    <property type="term" value="F:tRNA binding"/>
    <property type="evidence" value="ECO:0007669"/>
    <property type="project" value="UniProtKB-UniRule"/>
</dbReference>
<comment type="function">
    <text evidence="5">S-adenosyl-L-methionine-dependent methyltransferase that specifically methylates the C5 position of cytosine 72 in several tRNAs.</text>
</comment>
<dbReference type="EMBL" id="CP002535">
    <property type="protein sequence ID" value="AEE94150.1"/>
    <property type="molecule type" value="Genomic_DNA"/>
</dbReference>
<dbReference type="PROSITE" id="PS50890">
    <property type="entry name" value="PUA"/>
    <property type="match status" value="1"/>
</dbReference>
<dbReference type="InterPro" id="IPR029063">
    <property type="entry name" value="SAM-dependent_MTases_sf"/>
</dbReference>
<dbReference type="HAMAP" id="MF_02237">
    <property type="entry name" value="NSUN6"/>
    <property type="match status" value="1"/>
</dbReference>
<dbReference type="PANTHER" id="PTHR22807">
    <property type="entry name" value="NOP2 YEAST -RELATED NOL1/NOP2/FMU SUN DOMAIN-CONTAINING"/>
    <property type="match status" value="1"/>
</dbReference>
<dbReference type="SUPFAM" id="SSF53335">
    <property type="entry name" value="S-adenosyl-L-methionine-dependent methyltransferases"/>
    <property type="match status" value="1"/>
</dbReference>
<evidence type="ECO:0000256" key="1">
    <source>
        <dbReference type="ARBA" id="ARBA00022603"/>
    </source>
</evidence>
<keyword evidence="4 5" id="KW-0694">RNA-binding</keyword>
<dbReference type="GO" id="GO:0001510">
    <property type="term" value="P:RNA methylation"/>
    <property type="evidence" value="ECO:0007669"/>
    <property type="project" value="InterPro"/>
</dbReference>
<dbReference type="GeneID" id="10600748"/>
<evidence type="ECO:0000256" key="3">
    <source>
        <dbReference type="ARBA" id="ARBA00022691"/>
    </source>
</evidence>
<evidence type="ECO:0000313" key="7">
    <source>
        <dbReference type="EMBL" id="AEE94150.1"/>
    </source>
</evidence>
<dbReference type="CDD" id="cd07953">
    <property type="entry name" value="PUA"/>
    <property type="match status" value="1"/>
</dbReference>
<proteinExistence type="inferred from homology"/>
<dbReference type="PANTHER" id="PTHR22807:SF34">
    <property type="entry name" value="TRNA (CYTOSINE(72)-C(5))-METHYLTRANSFERASE NSUN6"/>
    <property type="match status" value="1"/>
</dbReference>
<evidence type="ECO:0000259" key="6">
    <source>
        <dbReference type="PROSITE" id="PS51686"/>
    </source>
</evidence>
<dbReference type="InterPro" id="IPR001678">
    <property type="entry name" value="MeTrfase_RsmB-F_NOP2_dom"/>
</dbReference>
<dbReference type="RefSeq" id="WP_013776066.1">
    <property type="nucleotide sequence ID" value="NC_015518.1"/>
</dbReference>